<dbReference type="AlphaFoldDB" id="A0A024VAW5"/>
<reference evidence="1 2" key="2">
    <citation type="submission" date="2013-02" db="EMBL/GenBank/DDBJ databases">
        <title>The Genome Sequence of Plasmodium falciparum Vietnam Oak-Knoll (FVO).</title>
        <authorList>
            <consortium name="The Broad Institute Genome Sequencing Platform"/>
            <consortium name="The Broad Institute Genome Sequencing Center for Infectious Disease"/>
            <person name="Neafsey D."/>
            <person name="Cheeseman I."/>
            <person name="Volkman S."/>
            <person name="Adams J."/>
            <person name="Walker B."/>
            <person name="Young S.K."/>
            <person name="Zeng Q."/>
            <person name="Gargeya S."/>
            <person name="Fitzgerald M."/>
            <person name="Haas B."/>
            <person name="Abouelleil A."/>
            <person name="Alvarado L."/>
            <person name="Arachchi H.M."/>
            <person name="Berlin A.M."/>
            <person name="Chapman S.B."/>
            <person name="Dewar J."/>
            <person name="Goldberg J."/>
            <person name="Griggs A."/>
            <person name="Gujja S."/>
            <person name="Hansen M."/>
            <person name="Howarth C."/>
            <person name="Imamovic A."/>
            <person name="Larimer J."/>
            <person name="McCowan C."/>
            <person name="Murphy C."/>
            <person name="Neiman D."/>
            <person name="Pearson M."/>
            <person name="Priest M."/>
            <person name="Roberts A."/>
            <person name="Saif S."/>
            <person name="Shea T."/>
            <person name="Sisk P."/>
            <person name="Sykes S."/>
            <person name="Wortman J."/>
            <person name="Nusbaum C."/>
            <person name="Birren B."/>
        </authorList>
    </citation>
    <scope>NUCLEOTIDE SEQUENCE [LARGE SCALE GENOMIC DNA]</scope>
    <source>
        <strain evidence="2">Vietnam Oak-Knoll (FVO)</strain>
    </source>
</reference>
<evidence type="ECO:0000313" key="2">
    <source>
        <dbReference type="Proteomes" id="UP000030690"/>
    </source>
</evidence>
<organism evidence="1 2">
    <name type="scientific">Plasmodium falciparum Vietnam Oak-Knoll</name>
    <name type="common">FVO</name>
    <dbReference type="NCBI Taxonomy" id="1036723"/>
    <lineage>
        <taxon>Eukaryota</taxon>
        <taxon>Sar</taxon>
        <taxon>Alveolata</taxon>
        <taxon>Apicomplexa</taxon>
        <taxon>Aconoidasida</taxon>
        <taxon>Haemosporida</taxon>
        <taxon>Plasmodiidae</taxon>
        <taxon>Plasmodium</taxon>
        <taxon>Plasmodium (Laverania)</taxon>
    </lineage>
</organism>
<reference evidence="1 2" key="1">
    <citation type="submission" date="2013-02" db="EMBL/GenBank/DDBJ databases">
        <title>The Genome Annotation of Plasmodium falciparum Vietnam Oak-Knoll (FVO).</title>
        <authorList>
            <consortium name="The Broad Institute Genome Sequencing Platform"/>
            <consortium name="The Broad Institute Genome Sequencing Center for Infectious Disease"/>
            <person name="Neafsey D."/>
            <person name="Hoffman S."/>
            <person name="Volkman S."/>
            <person name="Rosenthal P."/>
            <person name="Walker B."/>
            <person name="Young S.K."/>
            <person name="Zeng Q."/>
            <person name="Gargeya S."/>
            <person name="Fitzgerald M."/>
            <person name="Haas B."/>
            <person name="Abouelleil A."/>
            <person name="Allen A.W."/>
            <person name="Alvarado L."/>
            <person name="Arachchi H.M."/>
            <person name="Berlin A.M."/>
            <person name="Chapman S.B."/>
            <person name="Gainer-Dewar J."/>
            <person name="Goldberg J."/>
            <person name="Griggs A."/>
            <person name="Gujja S."/>
            <person name="Hansen M."/>
            <person name="Howarth C."/>
            <person name="Imamovic A."/>
            <person name="Ireland A."/>
            <person name="Larimer J."/>
            <person name="McCowan C."/>
            <person name="Murphy C."/>
            <person name="Pearson M."/>
            <person name="Poon T.W."/>
            <person name="Priest M."/>
            <person name="Roberts A."/>
            <person name="Saif S."/>
            <person name="Shea T."/>
            <person name="Sisk P."/>
            <person name="Sykes S."/>
            <person name="Wortman J."/>
            <person name="Nusbaum C."/>
            <person name="Birren B."/>
        </authorList>
    </citation>
    <scope>NUCLEOTIDE SEQUENCE [LARGE SCALE GENOMIC DNA]</scope>
    <source>
        <strain evidence="2">Vietnam Oak-Knoll (FVO)</strain>
    </source>
</reference>
<gene>
    <name evidence="1" type="ORF">PFFVO_01118</name>
</gene>
<sequence>MYSREIFIEHSILMDPFKSKMDEKEKVQDKQKTRKNFGNKKLKDSIQNKNFYRSPNINNMKEVKNHNVNIEKNIKKGRHTNDNHFGDQISSALEHKRYDKDDNNVENVININNHNNILCKNKQIIKFAENEESNALNIHNLILNNLFVPQKNVYHIKKNNSFLLYKGKRKKSNFLYSMRNSYYTFLKKYMEYNNYMHKVKNTSLLSIGFCFQLKNIFLFHDKEDSLFYLHSKYIKLEHLFNPCFINNKHNNSVVACNRFEFRESSNDKTSHSNNSKKIYKEEKKKYSDYIDGKNMYPMNIDQTVKNKELLLYIKSLKLKKNNNVYSLRIDIVNCNLNEVCISLLSVYKYMIPYDHLELIKIRLKKYYRIKQFLIDNNKNTSHLRKFNITNKLLYMILDNFFYKNHMIGEKNQMMIHNKKYDDNMNIVKANKNYERYIKNLVIKILDHEKILYNKEDFEEIFYMIVRRNAYNQQRFDSLYFKENDILKKNSIRNDKNKYILDSTEDIFSFNTMERNSADYLSNEKCNKYNSSINDISINDSSINNNSINNISINNSSINNISINNDRMNNDSIYINSLNNYSHLIDREYNSSIDNTFISNNDYYNVNSYSYKYSENYYSDIDKYSNCTYNYNGEKEEILIKERNKIIDNEEKEDTQKIKKYIDMKMD</sequence>
<accession>A0A024VAW5</accession>
<proteinExistence type="predicted"/>
<feature type="non-terminal residue" evidence="1">
    <location>
        <position position="666"/>
    </location>
</feature>
<protein>
    <submittedName>
        <fullName evidence="1">Uncharacterized protein</fullName>
    </submittedName>
</protein>
<dbReference type="EMBL" id="KI925037">
    <property type="protein sequence ID" value="ETW19976.1"/>
    <property type="molecule type" value="Genomic_DNA"/>
</dbReference>
<dbReference type="Proteomes" id="UP000030690">
    <property type="component" value="Unassembled WGS sequence"/>
</dbReference>
<name>A0A024VAW5_PLAFA</name>
<evidence type="ECO:0000313" key="1">
    <source>
        <dbReference type="EMBL" id="ETW19976.1"/>
    </source>
</evidence>